<protein>
    <submittedName>
        <fullName evidence="2">Uncharacterized protein</fullName>
    </submittedName>
</protein>
<comment type="caution">
    <text evidence="2">The sequence shown here is derived from an EMBL/GenBank/DDBJ whole genome shotgun (WGS) entry which is preliminary data.</text>
</comment>
<keyword evidence="3" id="KW-1185">Reference proteome</keyword>
<dbReference type="EMBL" id="BLXT01004326">
    <property type="protein sequence ID" value="GFO11691.1"/>
    <property type="molecule type" value="Genomic_DNA"/>
</dbReference>
<evidence type="ECO:0000256" key="1">
    <source>
        <dbReference type="SAM" id="MobiDB-lite"/>
    </source>
</evidence>
<sequence>MLKIPRKRARSEAPTGHDSIAECGTALISQQIKTRRRTGSQPAAYVRPCTVHPHNTSSPAGPATVGVFGIVRRGSNNSSHQAD</sequence>
<reference evidence="2 3" key="1">
    <citation type="journal article" date="2021" name="Elife">
        <title>Chloroplast acquisition without the gene transfer in kleptoplastic sea slugs, Plakobranchus ocellatus.</title>
        <authorList>
            <person name="Maeda T."/>
            <person name="Takahashi S."/>
            <person name="Yoshida T."/>
            <person name="Shimamura S."/>
            <person name="Takaki Y."/>
            <person name="Nagai Y."/>
            <person name="Toyoda A."/>
            <person name="Suzuki Y."/>
            <person name="Arimoto A."/>
            <person name="Ishii H."/>
            <person name="Satoh N."/>
            <person name="Nishiyama T."/>
            <person name="Hasebe M."/>
            <person name="Maruyama T."/>
            <person name="Minagawa J."/>
            <person name="Obokata J."/>
            <person name="Shigenobu S."/>
        </authorList>
    </citation>
    <scope>NUCLEOTIDE SEQUENCE [LARGE SCALE GENOMIC DNA]</scope>
</reference>
<proteinExistence type="predicted"/>
<organism evidence="2 3">
    <name type="scientific">Plakobranchus ocellatus</name>
    <dbReference type="NCBI Taxonomy" id="259542"/>
    <lineage>
        <taxon>Eukaryota</taxon>
        <taxon>Metazoa</taxon>
        <taxon>Spiralia</taxon>
        <taxon>Lophotrochozoa</taxon>
        <taxon>Mollusca</taxon>
        <taxon>Gastropoda</taxon>
        <taxon>Heterobranchia</taxon>
        <taxon>Euthyneura</taxon>
        <taxon>Panpulmonata</taxon>
        <taxon>Sacoglossa</taxon>
        <taxon>Placobranchoidea</taxon>
        <taxon>Plakobranchidae</taxon>
        <taxon>Plakobranchus</taxon>
    </lineage>
</organism>
<evidence type="ECO:0000313" key="2">
    <source>
        <dbReference type="EMBL" id="GFO11691.1"/>
    </source>
</evidence>
<accession>A0AAV4AU98</accession>
<evidence type="ECO:0000313" key="3">
    <source>
        <dbReference type="Proteomes" id="UP000735302"/>
    </source>
</evidence>
<feature type="region of interest" description="Disordered" evidence="1">
    <location>
        <begin position="1"/>
        <end position="22"/>
    </location>
</feature>
<dbReference type="Proteomes" id="UP000735302">
    <property type="component" value="Unassembled WGS sequence"/>
</dbReference>
<name>A0AAV4AU98_9GAST</name>
<gene>
    <name evidence="2" type="ORF">PoB_003819600</name>
</gene>
<dbReference type="AlphaFoldDB" id="A0AAV4AU98"/>